<gene>
    <name evidence="1" type="ORF">ILEXP_LOCUS28200</name>
</gene>
<accession>A0ABC8SUB0</accession>
<dbReference type="InterPro" id="IPR012438">
    <property type="entry name" value="DUF1639"/>
</dbReference>
<evidence type="ECO:0000313" key="2">
    <source>
        <dbReference type="Proteomes" id="UP001642360"/>
    </source>
</evidence>
<dbReference type="Pfam" id="PF07797">
    <property type="entry name" value="DUF1639"/>
    <property type="match status" value="1"/>
</dbReference>
<proteinExistence type="predicted"/>
<name>A0ABC8SUB0_9AQUA</name>
<organism evidence="1 2">
    <name type="scientific">Ilex paraguariensis</name>
    <name type="common">yerba mate</name>
    <dbReference type="NCBI Taxonomy" id="185542"/>
    <lineage>
        <taxon>Eukaryota</taxon>
        <taxon>Viridiplantae</taxon>
        <taxon>Streptophyta</taxon>
        <taxon>Embryophyta</taxon>
        <taxon>Tracheophyta</taxon>
        <taxon>Spermatophyta</taxon>
        <taxon>Magnoliopsida</taxon>
        <taxon>eudicotyledons</taxon>
        <taxon>Gunneridae</taxon>
        <taxon>Pentapetalae</taxon>
        <taxon>asterids</taxon>
        <taxon>campanulids</taxon>
        <taxon>Aquifoliales</taxon>
        <taxon>Aquifoliaceae</taxon>
        <taxon>Ilex</taxon>
    </lineage>
</organism>
<comment type="caution">
    <text evidence="1">The sequence shown here is derived from an EMBL/GenBank/DDBJ whole genome shotgun (WGS) entry which is preliminary data.</text>
</comment>
<sequence length="276" mass="30491">MVISGESEEMKRESMAMGPERSKLLHNFTLPSSLQWGSRRYLKCMKVDSNGENSGIDRRSSVFQVENGFIGRQGASETERLGSVSRTENLMVSHSVVPEFRGFGWEFSSGGDDGIEVVRAKLMSDLRDEADKILRGKFEKEPPVAVIPAAAEPVRPWNLRKRRAACKTLNGDACASGGKIFKVDVMGPNFAAPVRADNKSPILRGCDIGGGSAGGEMRKRAKFSVSLSKREIAEDFTAMVGRGPPRRPKRRPKIVQKDVNTVFPGLWLTEIKPNFY</sequence>
<protein>
    <submittedName>
        <fullName evidence="1">Uncharacterized protein</fullName>
    </submittedName>
</protein>
<dbReference type="Proteomes" id="UP001642360">
    <property type="component" value="Unassembled WGS sequence"/>
</dbReference>
<dbReference type="AlphaFoldDB" id="A0ABC8SUB0"/>
<keyword evidence="2" id="KW-1185">Reference proteome</keyword>
<dbReference type="PANTHER" id="PTHR33130:SF43">
    <property type="entry name" value="OS01G0688600 PROTEIN"/>
    <property type="match status" value="1"/>
</dbReference>
<dbReference type="PANTHER" id="PTHR33130">
    <property type="entry name" value="PUTATIVE (DUF1639)-RELATED"/>
    <property type="match status" value="1"/>
</dbReference>
<reference evidence="1 2" key="1">
    <citation type="submission" date="2024-02" db="EMBL/GenBank/DDBJ databases">
        <authorList>
            <person name="Vignale AGUSTIN F."/>
            <person name="Sosa J E."/>
            <person name="Modenutti C."/>
        </authorList>
    </citation>
    <scope>NUCLEOTIDE SEQUENCE [LARGE SCALE GENOMIC DNA]</scope>
</reference>
<dbReference type="EMBL" id="CAUOFW020003369">
    <property type="protein sequence ID" value="CAK9159506.1"/>
    <property type="molecule type" value="Genomic_DNA"/>
</dbReference>
<evidence type="ECO:0000313" key="1">
    <source>
        <dbReference type="EMBL" id="CAK9159506.1"/>
    </source>
</evidence>